<keyword evidence="2" id="KW-1185">Reference proteome</keyword>
<evidence type="ECO:0000313" key="1">
    <source>
        <dbReference type="EMBL" id="GAA4621141.1"/>
    </source>
</evidence>
<organism evidence="1 2">
    <name type="scientific">Actinoallomurus vinaceus</name>
    <dbReference type="NCBI Taxonomy" id="1080074"/>
    <lineage>
        <taxon>Bacteria</taxon>
        <taxon>Bacillati</taxon>
        <taxon>Actinomycetota</taxon>
        <taxon>Actinomycetes</taxon>
        <taxon>Streptosporangiales</taxon>
        <taxon>Thermomonosporaceae</taxon>
        <taxon>Actinoallomurus</taxon>
    </lineage>
</organism>
<dbReference type="EMBL" id="BAABHK010000001">
    <property type="protein sequence ID" value="GAA4621141.1"/>
    <property type="molecule type" value="Genomic_DNA"/>
</dbReference>
<gene>
    <name evidence="1" type="ORF">GCM10023196_007870</name>
</gene>
<comment type="caution">
    <text evidence="1">The sequence shown here is derived from an EMBL/GenBank/DDBJ whole genome shotgun (WGS) entry which is preliminary data.</text>
</comment>
<name>A0ABP8U3W9_9ACTN</name>
<protein>
    <submittedName>
        <fullName evidence="1">Uncharacterized protein</fullName>
    </submittedName>
</protein>
<proteinExistence type="predicted"/>
<dbReference type="RefSeq" id="WP_345429209.1">
    <property type="nucleotide sequence ID" value="NZ_BAABHK010000001.1"/>
</dbReference>
<evidence type="ECO:0000313" key="2">
    <source>
        <dbReference type="Proteomes" id="UP001501442"/>
    </source>
</evidence>
<accession>A0ABP8U3W9</accession>
<reference evidence="2" key="1">
    <citation type="journal article" date="2019" name="Int. J. Syst. Evol. Microbiol.">
        <title>The Global Catalogue of Microorganisms (GCM) 10K type strain sequencing project: providing services to taxonomists for standard genome sequencing and annotation.</title>
        <authorList>
            <consortium name="The Broad Institute Genomics Platform"/>
            <consortium name="The Broad Institute Genome Sequencing Center for Infectious Disease"/>
            <person name="Wu L."/>
            <person name="Ma J."/>
        </authorList>
    </citation>
    <scope>NUCLEOTIDE SEQUENCE [LARGE SCALE GENOMIC DNA]</scope>
    <source>
        <strain evidence="2">JCM 17939</strain>
    </source>
</reference>
<sequence length="96" mass="11030">MTPAEYAAAENFARLKLAADTELYIRALKEYAGPEGWAQVQRHNDAYLGKEDLHAFMRDYLALVERYSRTRADAPEEARRIAFRFFCVPDDPSATE</sequence>
<dbReference type="Proteomes" id="UP001501442">
    <property type="component" value="Unassembled WGS sequence"/>
</dbReference>